<evidence type="ECO:0000313" key="2">
    <source>
        <dbReference type="Proteomes" id="UP001633002"/>
    </source>
</evidence>
<sequence length="297" mass="34574">MVEYSRDTRGPSPLLKGRELRKWTLCANAGDLTDIWLEALKKTRPWYTRQTMYGNRLDQAWLDRCNVTNMGEWICQLEDMNHDGSSSLADHIPIRAYLVLEGERRSEGRKLYFKMEGSLLKKEEVMTETKRVWVDHPAWANDDRKRWGLALARALANARRREQVDTRMSRIRCRIKWLKDGDAPSRFFYACLKAKNKKEEITLIKLDTGEVITEEGRILQLIEETYGELYTADEEGPQAVQQGDEVLQLVDKRLTGDQNRQLEETPEEELIEEIVRTLPQEKSLGFDGVTAEVLLER</sequence>
<keyword evidence="2" id="KW-1185">Reference proteome</keyword>
<dbReference type="AlphaFoldDB" id="A0ABD3H732"/>
<protein>
    <submittedName>
        <fullName evidence="1">Uncharacterized protein</fullName>
    </submittedName>
</protein>
<accession>A0ABD3H732</accession>
<name>A0ABD3H732_9MARC</name>
<evidence type="ECO:0000313" key="1">
    <source>
        <dbReference type="EMBL" id="KAL3687098.1"/>
    </source>
</evidence>
<comment type="caution">
    <text evidence="1">The sequence shown here is derived from an EMBL/GenBank/DDBJ whole genome shotgun (WGS) entry which is preliminary data.</text>
</comment>
<proteinExistence type="predicted"/>
<dbReference type="Proteomes" id="UP001633002">
    <property type="component" value="Unassembled WGS sequence"/>
</dbReference>
<gene>
    <name evidence="1" type="ORF">R1sor_013407</name>
</gene>
<organism evidence="1 2">
    <name type="scientific">Riccia sorocarpa</name>
    <dbReference type="NCBI Taxonomy" id="122646"/>
    <lineage>
        <taxon>Eukaryota</taxon>
        <taxon>Viridiplantae</taxon>
        <taxon>Streptophyta</taxon>
        <taxon>Embryophyta</taxon>
        <taxon>Marchantiophyta</taxon>
        <taxon>Marchantiopsida</taxon>
        <taxon>Marchantiidae</taxon>
        <taxon>Marchantiales</taxon>
        <taxon>Ricciaceae</taxon>
        <taxon>Riccia</taxon>
    </lineage>
</organism>
<dbReference type="EMBL" id="JBJQOH010000004">
    <property type="protein sequence ID" value="KAL3687098.1"/>
    <property type="molecule type" value="Genomic_DNA"/>
</dbReference>
<reference evidence="1 2" key="1">
    <citation type="submission" date="2024-09" db="EMBL/GenBank/DDBJ databases">
        <title>Chromosome-scale assembly of Riccia sorocarpa.</title>
        <authorList>
            <person name="Paukszto L."/>
        </authorList>
    </citation>
    <scope>NUCLEOTIDE SEQUENCE [LARGE SCALE GENOMIC DNA]</scope>
    <source>
        <strain evidence="1">LP-2024</strain>
        <tissue evidence="1">Aerial parts of the thallus</tissue>
    </source>
</reference>